<dbReference type="EMBL" id="KQ092635">
    <property type="protein sequence ID" value="KMS94545.1"/>
    <property type="molecule type" value="Genomic_DNA"/>
</dbReference>
<evidence type="ECO:0000313" key="1">
    <source>
        <dbReference type="EMBL" id="KMS94545.1"/>
    </source>
</evidence>
<reference evidence="1 2" key="1">
    <citation type="journal article" date="2014" name="Nature">
        <title>The genome of the recently domesticated crop plant sugar beet (Beta vulgaris).</title>
        <authorList>
            <person name="Dohm J.C."/>
            <person name="Minoche A.E."/>
            <person name="Holtgrawe D."/>
            <person name="Capella-Gutierrez S."/>
            <person name="Zakrzewski F."/>
            <person name="Tafer H."/>
            <person name="Rupp O."/>
            <person name="Sorensen T.R."/>
            <person name="Stracke R."/>
            <person name="Reinhardt R."/>
            <person name="Goesmann A."/>
            <person name="Kraft T."/>
            <person name="Schulz B."/>
            <person name="Stadler P.F."/>
            <person name="Schmidt T."/>
            <person name="Gabaldon T."/>
            <person name="Lehrach H."/>
            <person name="Weisshaar B."/>
            <person name="Himmelbauer H."/>
        </authorList>
    </citation>
    <scope>NUCLEOTIDE SEQUENCE [LARGE SCALE GENOMIC DNA]</scope>
    <source>
        <tissue evidence="1">Taproot</tissue>
    </source>
</reference>
<dbReference type="AlphaFoldDB" id="A0A0J8DUR4"/>
<organism evidence="1 2">
    <name type="scientific">Beta vulgaris subsp. vulgaris</name>
    <name type="common">Beet</name>
    <dbReference type="NCBI Taxonomy" id="3555"/>
    <lineage>
        <taxon>Eukaryota</taxon>
        <taxon>Viridiplantae</taxon>
        <taxon>Streptophyta</taxon>
        <taxon>Embryophyta</taxon>
        <taxon>Tracheophyta</taxon>
        <taxon>Spermatophyta</taxon>
        <taxon>Magnoliopsida</taxon>
        <taxon>eudicotyledons</taxon>
        <taxon>Gunneridae</taxon>
        <taxon>Pentapetalae</taxon>
        <taxon>Caryophyllales</taxon>
        <taxon>Chenopodiaceae</taxon>
        <taxon>Betoideae</taxon>
        <taxon>Beta</taxon>
    </lineage>
</organism>
<evidence type="ECO:0000313" key="2">
    <source>
        <dbReference type="Proteomes" id="UP000035740"/>
    </source>
</evidence>
<sequence>MAVDTSKNPNTRVPQSAVNVADIPGSGIQTNMKSATPEKFTLSAGNPISGLTFFWIFRLLWKCLFHGPGNVHVSLENRARAEPASNALNSAWEDQPQTLLQATFKAFGARYLMLGLWKIA</sequence>
<feature type="non-terminal residue" evidence="1">
    <location>
        <position position="120"/>
    </location>
</feature>
<proteinExistence type="predicted"/>
<gene>
    <name evidence="1" type="ORF">BVRB_020340</name>
</gene>
<dbReference type="Gramene" id="KMS94545">
    <property type="protein sequence ID" value="KMS94545"/>
    <property type="gene ID" value="BVRB_020340"/>
</dbReference>
<name>A0A0J8DUR4_BETVV</name>
<accession>A0A0J8DUR4</accession>
<dbReference type="Proteomes" id="UP000035740">
    <property type="component" value="Unassembled WGS sequence"/>
</dbReference>
<keyword evidence="2" id="KW-1185">Reference proteome</keyword>
<protein>
    <submittedName>
        <fullName evidence="1">Uncharacterized protein</fullName>
    </submittedName>
</protein>